<feature type="domain" description="Ig-like" evidence="10">
    <location>
        <begin position="155"/>
        <end position="255"/>
    </location>
</feature>
<accession>R4GC21</accession>
<reference evidence="11" key="2">
    <citation type="submission" date="2025-08" db="UniProtKB">
        <authorList>
            <consortium name="Ensembl"/>
        </authorList>
    </citation>
    <scope>IDENTIFICATION</scope>
</reference>
<keyword evidence="5 8" id="KW-1133">Transmembrane helix</keyword>
<keyword evidence="6 8" id="KW-0472">Membrane</keyword>
<feature type="domain" description="Ig-like" evidence="10">
    <location>
        <begin position="25"/>
        <end position="132"/>
    </location>
</feature>
<dbReference type="InterPro" id="IPR013783">
    <property type="entry name" value="Ig-like_fold"/>
</dbReference>
<dbReference type="InterPro" id="IPR051036">
    <property type="entry name" value="SIGLEC"/>
</dbReference>
<feature type="signal peptide" evidence="9">
    <location>
        <begin position="1"/>
        <end position="21"/>
    </location>
</feature>
<dbReference type="Pfam" id="PF07686">
    <property type="entry name" value="V-set"/>
    <property type="match status" value="1"/>
</dbReference>
<comment type="subcellular location">
    <subcellularLocation>
        <location evidence="1">Membrane</location>
        <topology evidence="1">Single-pass type I membrane protein</topology>
    </subcellularLocation>
</comment>
<evidence type="ECO:0000256" key="4">
    <source>
        <dbReference type="ARBA" id="ARBA00022889"/>
    </source>
</evidence>
<name>R4GC21_ANOCA</name>
<proteinExistence type="inferred from homology"/>
<evidence type="ECO:0000256" key="7">
    <source>
        <dbReference type="ARBA" id="ARBA00038361"/>
    </source>
</evidence>
<dbReference type="Ensembl" id="ENSACAT00000030295.2">
    <property type="protein sequence ID" value="ENSACAP00000022877.1"/>
    <property type="gene ID" value="ENSACAG00000028533.2"/>
</dbReference>
<dbReference type="InParanoid" id="R4GC21"/>
<dbReference type="OrthoDB" id="9047639at2759"/>
<dbReference type="Bgee" id="ENSACAG00000028533">
    <property type="expression patterns" value="Expressed in adrenal gland and 1 other cell type or tissue"/>
</dbReference>
<dbReference type="InterPro" id="IPR003598">
    <property type="entry name" value="Ig_sub2"/>
</dbReference>
<dbReference type="PANTHER" id="PTHR12035:SF125">
    <property type="entry name" value="SIALIC ACID-BINDING IG-LIKE LECTIN 5"/>
    <property type="match status" value="1"/>
</dbReference>
<keyword evidence="4" id="KW-0130">Cell adhesion</keyword>
<dbReference type="GO" id="GO:0007155">
    <property type="term" value="P:cell adhesion"/>
    <property type="evidence" value="ECO:0000318"/>
    <property type="project" value="GO_Central"/>
</dbReference>
<dbReference type="Pfam" id="PF13927">
    <property type="entry name" value="Ig_3"/>
    <property type="match status" value="1"/>
</dbReference>
<evidence type="ECO:0000256" key="9">
    <source>
        <dbReference type="SAM" id="SignalP"/>
    </source>
</evidence>
<evidence type="ECO:0000313" key="11">
    <source>
        <dbReference type="Ensembl" id="ENSACAP00000022877.1"/>
    </source>
</evidence>
<evidence type="ECO:0000256" key="6">
    <source>
        <dbReference type="ARBA" id="ARBA00023136"/>
    </source>
</evidence>
<evidence type="ECO:0000259" key="10">
    <source>
        <dbReference type="PROSITE" id="PS50835"/>
    </source>
</evidence>
<dbReference type="Proteomes" id="UP000001646">
    <property type="component" value="Unplaced"/>
</dbReference>
<keyword evidence="9" id="KW-0732">Signal</keyword>
<evidence type="ECO:0000256" key="2">
    <source>
        <dbReference type="ARBA" id="ARBA00022692"/>
    </source>
</evidence>
<keyword evidence="12" id="KW-1185">Reference proteome</keyword>
<protein>
    <recommendedName>
        <fullName evidence="10">Ig-like domain-containing protein</fullName>
    </recommendedName>
</protein>
<dbReference type="AlphaFoldDB" id="R4GC21"/>
<dbReference type="GO" id="GO:0005886">
    <property type="term" value="C:plasma membrane"/>
    <property type="evidence" value="ECO:0000318"/>
    <property type="project" value="GO_Central"/>
</dbReference>
<dbReference type="SMART" id="SM00409">
    <property type="entry name" value="IG"/>
    <property type="match status" value="2"/>
</dbReference>
<evidence type="ECO:0000256" key="8">
    <source>
        <dbReference type="SAM" id="Phobius"/>
    </source>
</evidence>
<dbReference type="HOGENOM" id="CLU_648833_0_0_1"/>
<evidence type="ECO:0000313" key="12">
    <source>
        <dbReference type="Proteomes" id="UP000001646"/>
    </source>
</evidence>
<evidence type="ECO:0000256" key="1">
    <source>
        <dbReference type="ARBA" id="ARBA00004479"/>
    </source>
</evidence>
<evidence type="ECO:0000256" key="3">
    <source>
        <dbReference type="ARBA" id="ARBA00022734"/>
    </source>
</evidence>
<dbReference type="InterPro" id="IPR036179">
    <property type="entry name" value="Ig-like_dom_sf"/>
</dbReference>
<evidence type="ECO:0000256" key="5">
    <source>
        <dbReference type="ARBA" id="ARBA00022989"/>
    </source>
</evidence>
<dbReference type="KEGG" id="acs:103279950"/>
<sequence>MKSLSMLDLPILAFFFEGIWSSSVPGFTLTAPTFVTIQRGLSVHIPCQFTYRNSNLHEQISAYWFKNKEGAEFCFEGASRKHCVSGLLVATNDGTQSANRATGNRFQLIGDVNRGDCSFSIAQVQVEDKGIYYFRIVGNRGLKFSYSTMFDYISPEIFVADQNEDMKITVNLTKLSQAEKGEKATSIVVAQAGSSIRLLCHMDGRPNLTLTWMKGNISNPNGRKNHVLRLTKITPEDAGEYQCQAENQQQTVRVTVQYAPELSISPQRNTTCWHQDNSVLCHCSFKAQPPAQIQWQADGETITEESSRKNLKVTSLIQENEVTSSFNWTDSIEIDHRILCVASNSFGVYTVQFLLSTFKDGNTKDCSPGVPGEMFTVDEMLANEFGNFSATIFLLLGLIKALFFSLFFLCTFWKALLSQKGNE</sequence>
<dbReference type="SMART" id="SM00408">
    <property type="entry name" value="IGc2"/>
    <property type="match status" value="1"/>
</dbReference>
<dbReference type="PROSITE" id="PS50835">
    <property type="entry name" value="IG_LIKE"/>
    <property type="match status" value="3"/>
</dbReference>
<dbReference type="eggNOG" id="ENOG502S41V">
    <property type="taxonomic scope" value="Eukaryota"/>
</dbReference>
<dbReference type="InterPro" id="IPR003599">
    <property type="entry name" value="Ig_sub"/>
</dbReference>
<dbReference type="Gene3D" id="2.60.40.10">
    <property type="entry name" value="Immunoglobulins"/>
    <property type="match status" value="3"/>
</dbReference>
<keyword evidence="3" id="KW-0430">Lectin</keyword>
<dbReference type="InterPro" id="IPR013106">
    <property type="entry name" value="Ig_V-set"/>
</dbReference>
<feature type="chain" id="PRO_5004366116" description="Ig-like domain-containing protein" evidence="9">
    <location>
        <begin position="22"/>
        <end position="423"/>
    </location>
</feature>
<feature type="domain" description="Ig-like" evidence="10">
    <location>
        <begin position="260"/>
        <end position="356"/>
    </location>
</feature>
<reference evidence="11" key="3">
    <citation type="submission" date="2025-09" db="UniProtKB">
        <authorList>
            <consortium name="Ensembl"/>
        </authorList>
    </citation>
    <scope>IDENTIFICATION</scope>
</reference>
<reference evidence="11" key="1">
    <citation type="submission" date="2009-12" db="EMBL/GenBank/DDBJ databases">
        <title>The Genome Sequence of Anolis carolinensis (Green Anole Lizard).</title>
        <authorList>
            <consortium name="The Genome Sequencing Platform"/>
            <person name="Di Palma F."/>
            <person name="Alfoldi J."/>
            <person name="Heiman D."/>
            <person name="Young S."/>
            <person name="Grabherr M."/>
            <person name="Johnson J."/>
            <person name="Lander E.S."/>
            <person name="Lindblad-Toh K."/>
        </authorList>
    </citation>
    <scope>NUCLEOTIDE SEQUENCE [LARGE SCALE GENOMIC DNA]</scope>
    <source>
        <strain evidence="11">JBL SC #1</strain>
    </source>
</reference>
<feature type="transmembrane region" description="Helical" evidence="8">
    <location>
        <begin position="392"/>
        <end position="413"/>
    </location>
</feature>
<comment type="similarity">
    <text evidence="7">Belongs to the immunoglobulin superfamily. SIGLEC (sialic acid binding Ig-like lectin) family.</text>
</comment>
<dbReference type="PANTHER" id="PTHR12035">
    <property type="entry name" value="SIALIC ACID BINDING IMMUNOGLOBULIN-LIKE LECTIN"/>
    <property type="match status" value="1"/>
</dbReference>
<dbReference type="GeneTree" id="ENSGT01150000286907"/>
<dbReference type="InterPro" id="IPR007110">
    <property type="entry name" value="Ig-like_dom"/>
</dbReference>
<organism evidence="11 12">
    <name type="scientific">Anolis carolinensis</name>
    <name type="common">Green anole</name>
    <name type="synonym">American chameleon</name>
    <dbReference type="NCBI Taxonomy" id="28377"/>
    <lineage>
        <taxon>Eukaryota</taxon>
        <taxon>Metazoa</taxon>
        <taxon>Chordata</taxon>
        <taxon>Craniata</taxon>
        <taxon>Vertebrata</taxon>
        <taxon>Euteleostomi</taxon>
        <taxon>Lepidosauria</taxon>
        <taxon>Squamata</taxon>
        <taxon>Bifurcata</taxon>
        <taxon>Unidentata</taxon>
        <taxon>Episquamata</taxon>
        <taxon>Toxicofera</taxon>
        <taxon>Iguania</taxon>
        <taxon>Dactyloidae</taxon>
        <taxon>Anolis</taxon>
    </lineage>
</organism>
<keyword evidence="2 8" id="KW-0812">Transmembrane</keyword>
<dbReference type="GO" id="GO:0030246">
    <property type="term" value="F:carbohydrate binding"/>
    <property type="evidence" value="ECO:0007669"/>
    <property type="project" value="UniProtKB-KW"/>
</dbReference>
<dbReference type="GO" id="GO:0033691">
    <property type="term" value="F:sialic acid binding"/>
    <property type="evidence" value="ECO:0000318"/>
    <property type="project" value="GO_Central"/>
</dbReference>
<dbReference type="SUPFAM" id="SSF48726">
    <property type="entry name" value="Immunoglobulin"/>
    <property type="match status" value="3"/>
</dbReference>